<name>A0A5S5CS19_9ACTN</name>
<feature type="region of interest" description="Disordered" evidence="1">
    <location>
        <begin position="16"/>
        <end position="46"/>
    </location>
</feature>
<organism evidence="2 3">
    <name type="scientific">Blastococcus xanthinilyticus</name>
    <dbReference type="NCBI Taxonomy" id="1564164"/>
    <lineage>
        <taxon>Bacteria</taxon>
        <taxon>Bacillati</taxon>
        <taxon>Actinomycetota</taxon>
        <taxon>Actinomycetes</taxon>
        <taxon>Geodermatophilales</taxon>
        <taxon>Geodermatophilaceae</taxon>
        <taxon>Blastococcus</taxon>
    </lineage>
</organism>
<evidence type="ECO:0000313" key="3">
    <source>
        <dbReference type="Proteomes" id="UP000322499"/>
    </source>
</evidence>
<accession>A0A5S5CS19</accession>
<keyword evidence="3" id="KW-1185">Reference proteome</keyword>
<sequence length="171" mass="18773">MAAQEVAPVFGWLRKNRGDEEPEIPGMVTPGRRRRRVVPDPAADQRGADDVIRTAMYQAVHDDAWLTGITDGDFIDDPAAWGELDPQACSAQLLRWFDAGLIEVHQDAEPADLADPVVDFDYDAADLPLIAPDAARALLADPRRWTDEHPDGFAVPVPTGLGRSTPAERWP</sequence>
<feature type="region of interest" description="Disordered" evidence="1">
    <location>
        <begin position="149"/>
        <end position="171"/>
    </location>
</feature>
<proteinExistence type="predicted"/>
<evidence type="ECO:0000256" key="1">
    <source>
        <dbReference type="SAM" id="MobiDB-lite"/>
    </source>
</evidence>
<dbReference type="EMBL" id="VNHW01000009">
    <property type="protein sequence ID" value="TYP86570.1"/>
    <property type="molecule type" value="Genomic_DNA"/>
</dbReference>
<comment type="caution">
    <text evidence="2">The sequence shown here is derived from an EMBL/GenBank/DDBJ whole genome shotgun (WGS) entry which is preliminary data.</text>
</comment>
<reference evidence="2 3" key="1">
    <citation type="submission" date="2019-07" db="EMBL/GenBank/DDBJ databases">
        <title>Genomic Encyclopedia of Archaeal and Bacterial Type Strains, Phase II (KMG-II): from individual species to whole genera.</title>
        <authorList>
            <person name="Goeker M."/>
        </authorList>
    </citation>
    <scope>NUCLEOTIDE SEQUENCE [LARGE SCALE GENOMIC DNA]</scope>
    <source>
        <strain evidence="2 3">DSM 46842</strain>
    </source>
</reference>
<dbReference type="Proteomes" id="UP000322499">
    <property type="component" value="Unassembled WGS sequence"/>
</dbReference>
<gene>
    <name evidence="2" type="ORF">BD833_109175</name>
</gene>
<evidence type="ECO:0000313" key="2">
    <source>
        <dbReference type="EMBL" id="TYP86570.1"/>
    </source>
</evidence>
<dbReference type="AlphaFoldDB" id="A0A5S5CS19"/>
<protein>
    <submittedName>
        <fullName evidence="2">Uncharacterized protein</fullName>
    </submittedName>
</protein>